<dbReference type="EMBL" id="CP002683">
    <property type="protein sequence ID" value="AEH45244.1"/>
    <property type="molecule type" value="Genomic_DNA"/>
</dbReference>
<dbReference type="PaxDb" id="667014-Thein_1378"/>
<evidence type="ECO:0000256" key="8">
    <source>
        <dbReference type="ARBA" id="ARBA00023170"/>
    </source>
</evidence>
<evidence type="ECO:0000256" key="10">
    <source>
        <dbReference type="PROSITE-ProRule" id="PRU01360"/>
    </source>
</evidence>
<dbReference type="SUPFAM" id="SSF56935">
    <property type="entry name" value="Porins"/>
    <property type="match status" value="1"/>
</dbReference>
<dbReference type="Pfam" id="PF07715">
    <property type="entry name" value="Plug"/>
    <property type="match status" value="1"/>
</dbReference>
<dbReference type="InterPro" id="IPR012910">
    <property type="entry name" value="Plug_dom"/>
</dbReference>
<sequence length="684" mass="78701">MRLGKLLIKSLFIFLLFFFFTISATWASDKTDDLENFLKKATSTAFELGLNIDDYPSSFTVFDRQLIERTGATTIAELLRFVPGIEVIRENNGSFHLIIRGNYSDRRVLILWDGQPLNVLHTRRALFFIGALPVDILERIEISRGPSSAVYGSYAVGGVINLIPRKWNNGGEIGGAIGSFKSKRGFASAGFIKNGFDFQISVGASDSEGDKFVVKDVIGIPGEVNTAQGTNWQEFRIRKDNFTFKFFRFFVDLTHYYGITDRLARSDNPETQAEQIGGQFAYNLDLISGINTSFYLNWRENNIDYGKYYIFHQFPPETIINIPASDQPTLATEKIKLQEFTLGTKFHYSYHKHHLTWGLETLKNSIRSVEFYANRSVPDLTPLGELVRQKDPWPHVSEKMWAIYFQDRWEISPKNELNLGLRYDKYSGFKGQWSPRLVLIHRFSERFLTKLIYGHGFRVPDLDALYNNHYPLVSGNPNLKPEKLDSLETVFIWKPTQRQRISFSCYRMWLRDVLGRRAPTNLPGWHFRQGGDENVLGTEITYRYQGINWDIYLYGSYQWGENEFDEPRPYVANVLAGGILSYSFSFLPLEVNLGINYVGPRWRDKHNPVDPEASSFVPDLRPKLKGYTNVNLKLIYKLSSRVTIWTGGTNILNADIRYPSSYGAIPDDYREAGRYMEAGIKINF</sequence>
<gene>
    <name evidence="14" type="ordered locus">Thein_1378</name>
</gene>
<accession>F8A9L8</accession>
<evidence type="ECO:0000256" key="4">
    <source>
        <dbReference type="ARBA" id="ARBA00022692"/>
    </source>
</evidence>
<evidence type="ECO:0000256" key="7">
    <source>
        <dbReference type="ARBA" id="ARBA00023136"/>
    </source>
</evidence>
<dbReference type="CDD" id="cd01347">
    <property type="entry name" value="ligand_gated_channel"/>
    <property type="match status" value="1"/>
</dbReference>
<dbReference type="Gene3D" id="2.170.130.10">
    <property type="entry name" value="TonB-dependent receptor, plug domain"/>
    <property type="match status" value="1"/>
</dbReference>
<dbReference type="PROSITE" id="PS52016">
    <property type="entry name" value="TONB_DEPENDENT_REC_3"/>
    <property type="match status" value="1"/>
</dbReference>
<dbReference type="InterPro" id="IPR036942">
    <property type="entry name" value="Beta-barrel_TonB_sf"/>
</dbReference>
<dbReference type="STRING" id="667014.Thein_1378"/>
<comment type="similarity">
    <text evidence="10 11">Belongs to the TonB-dependent receptor family.</text>
</comment>
<keyword evidence="9 10" id="KW-0998">Cell outer membrane</keyword>
<dbReference type="AlphaFoldDB" id="F8A9L8"/>
<dbReference type="GO" id="GO:0044718">
    <property type="term" value="P:siderophore transmembrane transport"/>
    <property type="evidence" value="ECO:0007669"/>
    <property type="project" value="TreeGrafter"/>
</dbReference>
<evidence type="ECO:0000259" key="12">
    <source>
        <dbReference type="Pfam" id="PF00593"/>
    </source>
</evidence>
<keyword evidence="4 10" id="KW-0812">Transmembrane</keyword>
<keyword evidence="6 11" id="KW-0798">TonB box</keyword>
<proteinExistence type="inferred from homology"/>
<dbReference type="GO" id="GO:0015344">
    <property type="term" value="F:siderophore uptake transmembrane transporter activity"/>
    <property type="evidence" value="ECO:0007669"/>
    <property type="project" value="TreeGrafter"/>
</dbReference>
<dbReference type="InterPro" id="IPR037066">
    <property type="entry name" value="Plug_dom_sf"/>
</dbReference>
<protein>
    <submittedName>
        <fullName evidence="14">TonB-dependent receptor plug</fullName>
    </submittedName>
</protein>
<keyword evidence="7 10" id="KW-0472">Membrane</keyword>
<evidence type="ECO:0000256" key="11">
    <source>
        <dbReference type="RuleBase" id="RU003357"/>
    </source>
</evidence>
<feature type="domain" description="TonB-dependent receptor-like beta-barrel" evidence="12">
    <location>
        <begin position="245"/>
        <end position="651"/>
    </location>
</feature>
<dbReference type="HOGENOM" id="CLU_008287_18_0_0"/>
<dbReference type="KEGG" id="tid:Thein_1378"/>
<evidence type="ECO:0000256" key="9">
    <source>
        <dbReference type="ARBA" id="ARBA00023237"/>
    </source>
</evidence>
<dbReference type="PANTHER" id="PTHR30069:SF29">
    <property type="entry name" value="HEMOGLOBIN AND HEMOGLOBIN-HAPTOGLOBIN-BINDING PROTEIN 1-RELATED"/>
    <property type="match status" value="1"/>
</dbReference>
<dbReference type="eggNOG" id="COG4206">
    <property type="taxonomic scope" value="Bacteria"/>
</dbReference>
<evidence type="ECO:0000256" key="1">
    <source>
        <dbReference type="ARBA" id="ARBA00004571"/>
    </source>
</evidence>
<evidence type="ECO:0000259" key="13">
    <source>
        <dbReference type="Pfam" id="PF07715"/>
    </source>
</evidence>
<evidence type="ECO:0000256" key="2">
    <source>
        <dbReference type="ARBA" id="ARBA00022448"/>
    </source>
</evidence>
<comment type="subcellular location">
    <subcellularLocation>
        <location evidence="1 10">Cell outer membrane</location>
        <topology evidence="1 10">Multi-pass membrane protein</topology>
    </subcellularLocation>
</comment>
<keyword evidence="15" id="KW-1185">Reference proteome</keyword>
<reference evidence="14 15" key="2">
    <citation type="journal article" date="2012" name="Stand. Genomic Sci.">
        <title>Complete genome sequence of the thermophilic sulfate-reducing ocean bacterium Thermodesulfatator indicus type strain (CIR29812(T)).</title>
        <authorList>
            <person name="Anderson I."/>
            <person name="Saunders E."/>
            <person name="Lapidus A."/>
            <person name="Nolan M."/>
            <person name="Lucas S."/>
            <person name="Tice H."/>
            <person name="Del Rio T.G."/>
            <person name="Cheng J.F."/>
            <person name="Han C."/>
            <person name="Tapia R."/>
            <person name="Goodwin L.A."/>
            <person name="Pitluck S."/>
            <person name="Liolios K."/>
            <person name="Mavromatis K."/>
            <person name="Pagani I."/>
            <person name="Ivanova N."/>
            <person name="Mikhailova N."/>
            <person name="Pati A."/>
            <person name="Chen A."/>
            <person name="Palaniappan K."/>
            <person name="Land M."/>
            <person name="Hauser L."/>
            <person name="Jeffries C.D."/>
            <person name="Chang Y.J."/>
            <person name="Brambilla E.M."/>
            <person name="Rohde M."/>
            <person name="Spring S."/>
            <person name="Goker M."/>
            <person name="Detter J.C."/>
            <person name="Woyke T."/>
            <person name="Bristow J."/>
            <person name="Eisen J.A."/>
            <person name="Markowitz V."/>
            <person name="Hugenholtz P."/>
            <person name="Kyrpides N.C."/>
            <person name="Klenk H.P."/>
        </authorList>
    </citation>
    <scope>NUCLEOTIDE SEQUENCE [LARGE SCALE GENOMIC DNA]</scope>
    <source>
        <strain evidence="15">DSM 15286 / JCM 11887 / CIR29812</strain>
    </source>
</reference>
<keyword evidence="3 10" id="KW-1134">Transmembrane beta strand</keyword>
<feature type="domain" description="TonB-dependent receptor plug" evidence="13">
    <location>
        <begin position="53"/>
        <end position="159"/>
    </location>
</feature>
<evidence type="ECO:0000313" key="14">
    <source>
        <dbReference type="EMBL" id="AEH45244.1"/>
    </source>
</evidence>
<keyword evidence="5" id="KW-0732">Signal</keyword>
<reference evidence="15" key="1">
    <citation type="submission" date="2011-04" db="EMBL/GenBank/DDBJ databases">
        <title>The complete genome of Thermodesulfatator indicus DSM 15286.</title>
        <authorList>
            <person name="Lucas S."/>
            <person name="Copeland A."/>
            <person name="Lapidus A."/>
            <person name="Bruce D."/>
            <person name="Goodwin L."/>
            <person name="Pitluck S."/>
            <person name="Peters L."/>
            <person name="Kyrpides N."/>
            <person name="Mavromatis K."/>
            <person name="Pagani I."/>
            <person name="Ivanova N."/>
            <person name="Saunders L."/>
            <person name="Detter J.C."/>
            <person name="Tapia R."/>
            <person name="Han C."/>
            <person name="Land M."/>
            <person name="Hauser L."/>
            <person name="Markowitz V."/>
            <person name="Cheng J.-F."/>
            <person name="Hugenholtz P."/>
            <person name="Woyke T."/>
            <person name="Wu D."/>
            <person name="Spring S."/>
            <person name="Schroeder M."/>
            <person name="Brambilla E."/>
            <person name="Klenk H.-P."/>
            <person name="Eisen J.A."/>
        </authorList>
    </citation>
    <scope>NUCLEOTIDE SEQUENCE [LARGE SCALE GENOMIC DNA]</scope>
    <source>
        <strain evidence="15">DSM 15286 / JCM 11887 / CIR29812</strain>
    </source>
</reference>
<evidence type="ECO:0000256" key="5">
    <source>
        <dbReference type="ARBA" id="ARBA00022729"/>
    </source>
</evidence>
<dbReference type="OrthoDB" id="9763670at2"/>
<dbReference type="GO" id="GO:0009279">
    <property type="term" value="C:cell outer membrane"/>
    <property type="evidence" value="ECO:0007669"/>
    <property type="project" value="UniProtKB-SubCell"/>
</dbReference>
<dbReference type="InParanoid" id="F8A9L8"/>
<organism evidence="14 15">
    <name type="scientific">Thermodesulfatator indicus (strain DSM 15286 / JCM 11887 / CIR29812)</name>
    <dbReference type="NCBI Taxonomy" id="667014"/>
    <lineage>
        <taxon>Bacteria</taxon>
        <taxon>Pseudomonadati</taxon>
        <taxon>Thermodesulfobacteriota</taxon>
        <taxon>Thermodesulfobacteria</taxon>
        <taxon>Thermodesulfobacteriales</taxon>
        <taxon>Thermodesulfatatoraceae</taxon>
        <taxon>Thermodesulfatator</taxon>
    </lineage>
</organism>
<dbReference type="InterPro" id="IPR039426">
    <property type="entry name" value="TonB-dep_rcpt-like"/>
</dbReference>
<dbReference type="InterPro" id="IPR000531">
    <property type="entry name" value="Beta-barrel_TonB"/>
</dbReference>
<dbReference type="Gene3D" id="2.40.170.20">
    <property type="entry name" value="TonB-dependent receptor, beta-barrel domain"/>
    <property type="match status" value="1"/>
</dbReference>
<evidence type="ECO:0000256" key="6">
    <source>
        <dbReference type="ARBA" id="ARBA00023077"/>
    </source>
</evidence>
<keyword evidence="8 14" id="KW-0675">Receptor</keyword>
<dbReference type="PANTHER" id="PTHR30069">
    <property type="entry name" value="TONB-DEPENDENT OUTER MEMBRANE RECEPTOR"/>
    <property type="match status" value="1"/>
</dbReference>
<dbReference type="Pfam" id="PF00593">
    <property type="entry name" value="TonB_dep_Rec_b-barrel"/>
    <property type="match status" value="1"/>
</dbReference>
<keyword evidence="2 10" id="KW-0813">Transport</keyword>
<evidence type="ECO:0000256" key="3">
    <source>
        <dbReference type="ARBA" id="ARBA00022452"/>
    </source>
</evidence>
<evidence type="ECO:0000313" key="15">
    <source>
        <dbReference type="Proteomes" id="UP000006793"/>
    </source>
</evidence>
<name>F8A9L8_THEID</name>
<dbReference type="Proteomes" id="UP000006793">
    <property type="component" value="Chromosome"/>
</dbReference>